<name>A0AAV2QT70_MEGNR</name>
<evidence type="ECO:0000313" key="1">
    <source>
        <dbReference type="EMBL" id="CAL4100355.1"/>
    </source>
</evidence>
<feature type="non-terminal residue" evidence="1">
    <location>
        <position position="103"/>
    </location>
</feature>
<gene>
    <name evidence="1" type="ORF">MNOR_LOCUS16776</name>
</gene>
<evidence type="ECO:0000313" key="2">
    <source>
        <dbReference type="Proteomes" id="UP001497623"/>
    </source>
</evidence>
<reference evidence="1 2" key="1">
    <citation type="submission" date="2024-05" db="EMBL/GenBank/DDBJ databases">
        <authorList>
            <person name="Wallberg A."/>
        </authorList>
    </citation>
    <scope>NUCLEOTIDE SEQUENCE [LARGE SCALE GENOMIC DNA]</scope>
</reference>
<organism evidence="1 2">
    <name type="scientific">Meganyctiphanes norvegica</name>
    <name type="common">Northern krill</name>
    <name type="synonym">Thysanopoda norvegica</name>
    <dbReference type="NCBI Taxonomy" id="48144"/>
    <lineage>
        <taxon>Eukaryota</taxon>
        <taxon>Metazoa</taxon>
        <taxon>Ecdysozoa</taxon>
        <taxon>Arthropoda</taxon>
        <taxon>Crustacea</taxon>
        <taxon>Multicrustacea</taxon>
        <taxon>Malacostraca</taxon>
        <taxon>Eumalacostraca</taxon>
        <taxon>Eucarida</taxon>
        <taxon>Euphausiacea</taxon>
        <taxon>Euphausiidae</taxon>
        <taxon>Meganyctiphanes</taxon>
    </lineage>
</organism>
<dbReference type="EMBL" id="CAXKWB010011190">
    <property type="protein sequence ID" value="CAL4100355.1"/>
    <property type="molecule type" value="Genomic_DNA"/>
</dbReference>
<protein>
    <submittedName>
        <fullName evidence="1">Uncharacterized protein</fullName>
    </submittedName>
</protein>
<accession>A0AAV2QT70</accession>
<comment type="caution">
    <text evidence="1">The sequence shown here is derived from an EMBL/GenBank/DDBJ whole genome shotgun (WGS) entry which is preliminary data.</text>
</comment>
<proteinExistence type="predicted"/>
<dbReference type="AlphaFoldDB" id="A0AAV2QT70"/>
<keyword evidence="2" id="KW-1185">Reference proteome</keyword>
<dbReference type="Proteomes" id="UP001497623">
    <property type="component" value="Unassembled WGS sequence"/>
</dbReference>
<sequence length="103" mass="12422">MKKELEDSQKLKNEDVEVKIKEEIKAKKERLSRLYVKMLVKKVIKIEINENKEQIPLCEIKVKYDLLSHKEMVTSTGKNYLVKHQKTYQCMYCDNAFRQNYHL</sequence>